<reference evidence="3" key="1">
    <citation type="submission" date="2017-06" db="EMBL/GenBank/DDBJ databases">
        <authorList>
            <person name="Varghese N."/>
            <person name="Submissions S."/>
        </authorList>
    </citation>
    <scope>NUCLEOTIDE SEQUENCE [LARGE SCALE GENOMIC DNA]</scope>
    <source>
        <strain evidence="3">SCA</strain>
    </source>
</reference>
<dbReference type="Proteomes" id="UP000198304">
    <property type="component" value="Unassembled WGS sequence"/>
</dbReference>
<sequence>MIKYNHKHKREVIALKNTKQQKADRQNSSVIKDKNKNLRELYNKGKVNYILVHGVLSWGLSTGIIFIFLTSFFQYEFNFRVITENLFSKNNLITLGLFAAAGSVWGSIMWKIIVKEVEKKHSKHKR</sequence>
<evidence type="ECO:0000313" key="3">
    <source>
        <dbReference type="Proteomes" id="UP000198304"/>
    </source>
</evidence>
<feature type="transmembrane region" description="Helical" evidence="1">
    <location>
        <begin position="93"/>
        <end position="114"/>
    </location>
</feature>
<feature type="transmembrane region" description="Helical" evidence="1">
    <location>
        <begin position="49"/>
        <end position="73"/>
    </location>
</feature>
<keyword evidence="3" id="KW-1185">Reference proteome</keyword>
<organism evidence="2 3">
    <name type="scientific">Anaerovirgula multivorans</name>
    <dbReference type="NCBI Taxonomy" id="312168"/>
    <lineage>
        <taxon>Bacteria</taxon>
        <taxon>Bacillati</taxon>
        <taxon>Bacillota</taxon>
        <taxon>Clostridia</taxon>
        <taxon>Peptostreptococcales</taxon>
        <taxon>Natronincolaceae</taxon>
        <taxon>Anaerovirgula</taxon>
    </lineage>
</organism>
<evidence type="ECO:0000313" key="2">
    <source>
        <dbReference type="EMBL" id="SNS79812.1"/>
    </source>
</evidence>
<protein>
    <submittedName>
        <fullName evidence="2">Uncharacterized protein</fullName>
    </submittedName>
</protein>
<evidence type="ECO:0000256" key="1">
    <source>
        <dbReference type="SAM" id="Phobius"/>
    </source>
</evidence>
<keyword evidence="1" id="KW-0472">Membrane</keyword>
<dbReference type="AlphaFoldDB" id="A0A239HET9"/>
<dbReference type="EMBL" id="FZOJ01000021">
    <property type="protein sequence ID" value="SNS79812.1"/>
    <property type="molecule type" value="Genomic_DNA"/>
</dbReference>
<proteinExistence type="predicted"/>
<gene>
    <name evidence="2" type="ORF">SAMN05446037_102160</name>
</gene>
<name>A0A239HET9_9FIRM</name>
<accession>A0A239HET9</accession>
<keyword evidence="1" id="KW-0812">Transmembrane</keyword>
<keyword evidence="1" id="KW-1133">Transmembrane helix</keyword>